<proteinExistence type="inferred from homology"/>
<dbReference type="GO" id="GO:0000145">
    <property type="term" value="C:exocyst"/>
    <property type="evidence" value="ECO:0007669"/>
    <property type="project" value="InterPro"/>
</dbReference>
<dbReference type="GO" id="GO:0005546">
    <property type="term" value="F:phosphatidylinositol-4,5-bisphosphate binding"/>
    <property type="evidence" value="ECO:0007669"/>
    <property type="project" value="InterPro"/>
</dbReference>
<evidence type="ECO:0000256" key="2">
    <source>
        <dbReference type="ARBA" id="ARBA00022448"/>
    </source>
</evidence>
<evidence type="ECO:0000313" key="6">
    <source>
        <dbReference type="EMBL" id="VVW63124.1"/>
    </source>
</evidence>
<dbReference type="EMBL" id="LR721786">
    <property type="protein sequence ID" value="VVW63124.1"/>
    <property type="molecule type" value="Genomic_DNA"/>
</dbReference>
<feature type="domain" description="Exocyst complex subunit Exo70 C-terminal" evidence="5">
    <location>
        <begin position="266"/>
        <end position="631"/>
    </location>
</feature>
<dbReference type="Gramene" id="NC8G0280380.1">
    <property type="protein sequence ID" value="NC8G0280380.1:cds"/>
    <property type="gene ID" value="NC8G0280380"/>
</dbReference>
<gene>
    <name evidence="6" type="ORF">NYM_LOCUS26140</name>
</gene>
<protein>
    <recommendedName>
        <fullName evidence="3">Exocyst subunit Exo70 family protein</fullName>
    </recommendedName>
</protein>
<evidence type="ECO:0000256" key="4">
    <source>
        <dbReference type="SAM" id="MobiDB-lite"/>
    </source>
</evidence>
<keyword evidence="3" id="KW-0268">Exocytosis</keyword>
<dbReference type="Pfam" id="PF03081">
    <property type="entry name" value="Exo70_C"/>
    <property type="match status" value="1"/>
</dbReference>
<feature type="region of interest" description="Disordered" evidence="4">
    <location>
        <begin position="431"/>
        <end position="453"/>
    </location>
</feature>
<dbReference type="GO" id="GO:0015031">
    <property type="term" value="P:protein transport"/>
    <property type="evidence" value="ECO:0007669"/>
    <property type="project" value="UniProtKB-KW"/>
</dbReference>
<dbReference type="OMA" id="DDWIRIH"/>
<comment type="function">
    <text evidence="3">Component of the exocyst complex.</text>
</comment>
<dbReference type="PANTHER" id="PTHR12542:SF49">
    <property type="entry name" value="EXOCYST SUBUNIT EXO70 FAMILY PROTEIN"/>
    <property type="match status" value="1"/>
</dbReference>
<dbReference type="SUPFAM" id="SSF74788">
    <property type="entry name" value="Cullin repeat-like"/>
    <property type="match status" value="1"/>
</dbReference>
<name>A0A5K1FKR8_9MAGN</name>
<dbReference type="Pfam" id="PF20669">
    <property type="entry name" value="Exo70_N"/>
    <property type="match status" value="1"/>
</dbReference>
<keyword evidence="3" id="KW-0653">Protein transport</keyword>
<sequence>MLDQGDKEERSLQTPEMVSDLEMKMNMTKVAPDSGSYLSVVNQFMQKKGVVGEMEEKLAFAEEKVWGWGTAASVAAGQSMLWECGAEEAGEYLQAVDDIQKLIESLESLSITSDQEGTDILQRADSVLQTAMVRLEEEFSYMLVQSRQPLELELSSFRSSEGYVTEEDFSGCFDDDSIDDSQVKLEGIANKFDEFTVDLINPSVIQNLKCIADLMIQSDHDLECCQAYSSIRRDALDEGLFILGIQKLSIEEVEKMEWEILDSYIKKWIRAIKIFVRVLLASEKRLCNQIFGELSSLGNICFVDTAKGAMLQLLNFGDAIAIGRRSPEKLFGILGMHDVLQDLLTDIETLFSEENGSSVSVEAHEVLLRLGESVRGTFMEFENAIERNVSSTPFARGGIHPLTKYVMNYIKTLTAFKDALDLLLEIKEGGHESPTVSSSTTASPEGSNGSFSKNLSPTVHNLLEVVSMLESNLDMRSRLYRDDALQHFFLMNNIHYMVQKVKSSDLCLLGEDWIRRHNRKVQVHATNYERASWNTVLAWLKDDGIGSGGSKAVKERLKGFNFSFEEIYKNQTSWIVPDPGLREDLQISISLKVVQGYRTFTGRLGSYLDGTRSADKYMKYTAEDLETLLLDLFEGSPRSLNSQRGRR</sequence>
<dbReference type="OrthoDB" id="1922221at2759"/>
<evidence type="ECO:0000256" key="3">
    <source>
        <dbReference type="RuleBase" id="RU365026"/>
    </source>
</evidence>
<evidence type="ECO:0000259" key="5">
    <source>
        <dbReference type="Pfam" id="PF03081"/>
    </source>
</evidence>
<feature type="compositionally biased region" description="Low complexity" evidence="4">
    <location>
        <begin position="433"/>
        <end position="444"/>
    </location>
</feature>
<dbReference type="Gene3D" id="1.20.1280.170">
    <property type="entry name" value="Exocyst complex component Exo70"/>
    <property type="match status" value="1"/>
</dbReference>
<dbReference type="InterPro" id="IPR004140">
    <property type="entry name" value="Exo70"/>
</dbReference>
<accession>A0A5K1FKR8</accession>
<reference evidence="6" key="1">
    <citation type="submission" date="2019-09" db="EMBL/GenBank/DDBJ databases">
        <authorList>
            <person name="Zhang L."/>
        </authorList>
    </citation>
    <scope>NUCLEOTIDE SEQUENCE</scope>
</reference>
<keyword evidence="2 3" id="KW-0813">Transport</keyword>
<dbReference type="InterPro" id="IPR046364">
    <property type="entry name" value="Exo70_C"/>
</dbReference>
<dbReference type="InterPro" id="IPR016159">
    <property type="entry name" value="Cullin_repeat-like_dom_sf"/>
</dbReference>
<comment type="similarity">
    <text evidence="1 3">Belongs to the EXO70 family.</text>
</comment>
<dbReference type="AlphaFoldDB" id="A0A5K1FKR8"/>
<dbReference type="PANTHER" id="PTHR12542">
    <property type="entry name" value="EXOCYST COMPLEX PROTEIN EXO70"/>
    <property type="match status" value="1"/>
</dbReference>
<organism evidence="6">
    <name type="scientific">Nymphaea colorata</name>
    <name type="common">pocket water lily</name>
    <dbReference type="NCBI Taxonomy" id="210225"/>
    <lineage>
        <taxon>Eukaryota</taxon>
        <taxon>Viridiplantae</taxon>
        <taxon>Streptophyta</taxon>
        <taxon>Embryophyta</taxon>
        <taxon>Tracheophyta</taxon>
        <taxon>Spermatophyta</taxon>
        <taxon>Magnoliopsida</taxon>
        <taxon>Nymphaeales</taxon>
        <taxon>Nymphaeaceae</taxon>
        <taxon>Nymphaea</taxon>
    </lineage>
</organism>
<dbReference type="GO" id="GO:0006887">
    <property type="term" value="P:exocytosis"/>
    <property type="evidence" value="ECO:0007669"/>
    <property type="project" value="UniProtKB-KW"/>
</dbReference>
<evidence type="ECO:0000256" key="1">
    <source>
        <dbReference type="ARBA" id="ARBA00006756"/>
    </source>
</evidence>